<organism evidence="2 3">
    <name type="scientific">Pseudogymnoascus verrucosus</name>
    <dbReference type="NCBI Taxonomy" id="342668"/>
    <lineage>
        <taxon>Eukaryota</taxon>
        <taxon>Fungi</taxon>
        <taxon>Dikarya</taxon>
        <taxon>Ascomycota</taxon>
        <taxon>Pezizomycotina</taxon>
        <taxon>Leotiomycetes</taxon>
        <taxon>Thelebolales</taxon>
        <taxon>Thelebolaceae</taxon>
        <taxon>Pseudogymnoascus</taxon>
    </lineage>
</organism>
<feature type="compositionally biased region" description="Basic and acidic residues" evidence="1">
    <location>
        <begin position="812"/>
        <end position="822"/>
    </location>
</feature>
<feature type="compositionally biased region" description="Low complexity" evidence="1">
    <location>
        <begin position="8"/>
        <end position="18"/>
    </location>
</feature>
<reference evidence="3" key="2">
    <citation type="journal article" date="2018" name="Nat. Commun.">
        <title>Extreme sensitivity to ultraviolet light in the fungal pathogen causing white-nose syndrome of bats.</title>
        <authorList>
            <person name="Palmer J.M."/>
            <person name="Drees K.P."/>
            <person name="Foster J.T."/>
            <person name="Lindner D.L."/>
        </authorList>
    </citation>
    <scope>NUCLEOTIDE SEQUENCE [LARGE SCALE GENOMIC DNA]</scope>
    <source>
        <strain evidence="3">UAMH 10579</strain>
    </source>
</reference>
<dbReference type="Proteomes" id="UP000091956">
    <property type="component" value="Unassembled WGS sequence"/>
</dbReference>
<reference evidence="2 3" key="1">
    <citation type="submission" date="2016-03" db="EMBL/GenBank/DDBJ databases">
        <title>Comparative genomics of Pseudogymnoascus destructans, the fungus causing white-nose syndrome of bats.</title>
        <authorList>
            <person name="Palmer J.M."/>
            <person name="Drees K.P."/>
            <person name="Foster J.T."/>
            <person name="Lindner D.L."/>
        </authorList>
    </citation>
    <scope>NUCLEOTIDE SEQUENCE [LARGE SCALE GENOMIC DNA]</scope>
    <source>
        <strain evidence="2 3">UAMH 10579</strain>
    </source>
</reference>
<evidence type="ECO:0000256" key="1">
    <source>
        <dbReference type="SAM" id="MobiDB-lite"/>
    </source>
</evidence>
<dbReference type="OrthoDB" id="3436677at2759"/>
<feature type="compositionally biased region" description="Basic and acidic residues" evidence="1">
    <location>
        <begin position="784"/>
        <end position="801"/>
    </location>
</feature>
<dbReference type="AlphaFoldDB" id="A0A2P2SWE1"/>
<protein>
    <submittedName>
        <fullName evidence="2">Uncharacterized protein</fullName>
    </submittedName>
</protein>
<gene>
    <name evidence="2" type="ORF">VE01_00810</name>
</gene>
<sequence>MSPLHLASSSNTRTSSNRLDTNNATKQHGIATQRPRTKQYRPSTLHDLPLSANVLRARSNHNHTCAIHGRRRAAVSDPPALTIPLTASTRSRRLPTPPGVVGATSIGAAEATRRYNSRRSPRESLEEAFYDCQEASVGFLTPSLNQSHSDPPSRDDDNPTGDMIRILCCYLPKVHLPQLLPISCLGFSIAKGEPMIVSGSDATRANLPARAWGKKSASVSNDEAMPSGGNTNTVTTLVKKSMDLIRGTKVGSLGRSDSTITVRRNALFSHGRRTDTVTEMATKQNIQGNIPHQMELPTIVTLRRAIAVLNTLAQPPTHNVSADMNDAAMLREYRRSIRSMALPAEYLITSEEIRSLKNQMKSQFIGPDPKETALVKKKKSLVGLGWKGRVKKSSSGSMVWFGAPRKNLESRVALSVSNIHTASVSVLNRGRKGYFISQQTSIIPMLMTGKSIHEIVWEDDGNPQNLFSSTWSVATSLAQVDLVTRSPNSCPREPDPAPIEDIESYGGGTAIMGINRTFKTVWEHPSEEVSDTPYDIDKSLSLSEVMIPSYVTQQVSICTPKPIADGVWLPPISTFNAPLVEIPAANLRTSALDLGPAYDIWRDYYVSLITQSKHPLLGKQGLAAPVTISQPKPSPWRHSTHSLVRVPVGSRPKPSLWSSDVAASGQISATRDGRESTAENTLRLWKRASARRLRGALGMGSGESWRRVMGVENIKDAEIDGALSSAADDRAPWGAEALDDVSIISDDAESDGSWKRDAISRKGKRRLLRRISQRAARARQKLMAAREEKARQGTENGKGEEGVDGGGYPSERTLDHRGMLEEKSKHEELEEWMRSLEATPVLRPRSGRNYMNLYGSSRATDRKTGDHRPFKLKGESRRSVSITTIV</sequence>
<proteinExistence type="predicted"/>
<name>A0A2P2SWE1_9PEZI</name>
<evidence type="ECO:0000313" key="3">
    <source>
        <dbReference type="Proteomes" id="UP000091956"/>
    </source>
</evidence>
<keyword evidence="3" id="KW-1185">Reference proteome</keyword>
<dbReference type="RefSeq" id="XP_018134868.1">
    <property type="nucleotide sequence ID" value="XM_018270338.2"/>
</dbReference>
<accession>A0A2P2SWE1</accession>
<feature type="region of interest" description="Disordered" evidence="1">
    <location>
        <begin position="1"/>
        <end position="43"/>
    </location>
</feature>
<evidence type="ECO:0000313" key="2">
    <source>
        <dbReference type="EMBL" id="OBU01136.1"/>
    </source>
</evidence>
<feature type="region of interest" description="Disordered" evidence="1">
    <location>
        <begin position="782"/>
        <end position="822"/>
    </location>
</feature>
<dbReference type="GeneID" id="28834196"/>
<dbReference type="EMBL" id="KV460207">
    <property type="protein sequence ID" value="OBU01136.1"/>
    <property type="molecule type" value="Genomic_DNA"/>
</dbReference>
<feature type="region of interest" description="Disordered" evidence="1">
    <location>
        <begin position="846"/>
        <end position="886"/>
    </location>
</feature>
<feature type="compositionally biased region" description="Basic and acidic residues" evidence="1">
    <location>
        <begin position="859"/>
        <end position="878"/>
    </location>
</feature>